<accession>A0ABV8LQ83</accession>
<comment type="caution">
    <text evidence="3">The sequence shown here is derived from an EMBL/GenBank/DDBJ whole genome shotgun (WGS) entry which is preliminary data.</text>
</comment>
<evidence type="ECO:0000313" key="4">
    <source>
        <dbReference type="Proteomes" id="UP001595816"/>
    </source>
</evidence>
<dbReference type="InterPro" id="IPR024742">
    <property type="entry name" value="Glycogen_debranch_N"/>
</dbReference>
<organism evidence="3 4">
    <name type="scientific">Hamadaea flava</name>
    <dbReference type="NCBI Taxonomy" id="1742688"/>
    <lineage>
        <taxon>Bacteria</taxon>
        <taxon>Bacillati</taxon>
        <taxon>Actinomycetota</taxon>
        <taxon>Actinomycetes</taxon>
        <taxon>Micromonosporales</taxon>
        <taxon>Micromonosporaceae</taxon>
        <taxon>Hamadaea</taxon>
    </lineage>
</organism>
<dbReference type="Gene3D" id="1.50.10.10">
    <property type="match status" value="1"/>
</dbReference>
<evidence type="ECO:0000259" key="2">
    <source>
        <dbReference type="Pfam" id="PF12439"/>
    </source>
</evidence>
<dbReference type="InterPro" id="IPR012341">
    <property type="entry name" value="6hp_glycosidase-like_sf"/>
</dbReference>
<dbReference type="SUPFAM" id="SSF48208">
    <property type="entry name" value="Six-hairpin glycosidases"/>
    <property type="match status" value="1"/>
</dbReference>
<dbReference type="PANTHER" id="PTHR10569">
    <property type="entry name" value="GLYCOGEN DEBRANCHING ENZYME"/>
    <property type="match status" value="1"/>
</dbReference>
<dbReference type="Pfam" id="PF12439">
    <property type="entry name" value="GDE_N"/>
    <property type="match status" value="1"/>
</dbReference>
<dbReference type="Proteomes" id="UP001595816">
    <property type="component" value="Unassembled WGS sequence"/>
</dbReference>
<name>A0ABV8LQ83_9ACTN</name>
<dbReference type="InterPro" id="IPR010401">
    <property type="entry name" value="AGL/Gdb1"/>
</dbReference>
<dbReference type="EMBL" id="JBHSAY010000009">
    <property type="protein sequence ID" value="MFC4132904.1"/>
    <property type="molecule type" value="Genomic_DNA"/>
</dbReference>
<dbReference type="InterPro" id="IPR032790">
    <property type="entry name" value="GDE_C"/>
</dbReference>
<evidence type="ECO:0000259" key="1">
    <source>
        <dbReference type="Pfam" id="PF06202"/>
    </source>
</evidence>
<dbReference type="InterPro" id="IPR008928">
    <property type="entry name" value="6-hairpin_glycosidase_sf"/>
</dbReference>
<feature type="domain" description="Glycogen debranching enzyme C-terminal" evidence="1">
    <location>
        <begin position="268"/>
        <end position="608"/>
    </location>
</feature>
<dbReference type="Pfam" id="PF06202">
    <property type="entry name" value="GDE_C"/>
    <property type="match status" value="1"/>
</dbReference>
<protein>
    <submittedName>
        <fullName evidence="3">Amylo-alpha-1,6-glucosidase</fullName>
    </submittedName>
</protein>
<reference evidence="4" key="1">
    <citation type="journal article" date="2019" name="Int. J. Syst. Evol. Microbiol.">
        <title>The Global Catalogue of Microorganisms (GCM) 10K type strain sequencing project: providing services to taxonomists for standard genome sequencing and annotation.</title>
        <authorList>
            <consortium name="The Broad Institute Genomics Platform"/>
            <consortium name="The Broad Institute Genome Sequencing Center for Infectious Disease"/>
            <person name="Wu L."/>
            <person name="Ma J."/>
        </authorList>
    </citation>
    <scope>NUCLEOTIDE SEQUENCE [LARGE SCALE GENOMIC DNA]</scope>
    <source>
        <strain evidence="4">CGMCC 4.7289</strain>
    </source>
</reference>
<dbReference type="RefSeq" id="WP_253752280.1">
    <property type="nucleotide sequence ID" value="NZ_JAMZDZ010000001.1"/>
</dbReference>
<feature type="domain" description="Glycogen debranching enzyme bacterial and archaeal type N-terminal" evidence="2">
    <location>
        <begin position="19"/>
        <end position="228"/>
    </location>
</feature>
<gene>
    <name evidence="3" type="ORF">ACFOZ4_20025</name>
</gene>
<proteinExistence type="predicted"/>
<evidence type="ECO:0000313" key="3">
    <source>
        <dbReference type="EMBL" id="MFC4132904.1"/>
    </source>
</evidence>
<dbReference type="PANTHER" id="PTHR10569:SF2">
    <property type="entry name" value="GLYCOGEN DEBRANCHING ENZYME"/>
    <property type="match status" value="1"/>
</dbReference>
<keyword evidence="4" id="KW-1185">Reference proteome</keyword>
<sequence>MTIRFGPQLCTDLSAGARREWLVTDGLGGYAMGTVGGLRTRRYHGLLIMADPEHGPARRHLGLASLDATVTLESGRTVRLGVHEWADGTVDPCGHELLTSFDLTDGVPRWRWQIGSVVIEREIAMRHGEPSVAVVHRLVGGGPVELTLAVLGTWRDVHGERTAQGPPPQATTTADGVIVEGAYRVQGDAEWRPKGEWWFGVRHREEAERGLTPVEDLRHLGEYSGRLDRPGQSIGVTASAEGTRVEPAETTVERARDRGRRLGDDGRAADQFVIRTPTGPDVVAGYPWFGAWGRDTMISYEGLFLTTGRVDEGRQLLRNYAATLSEGMLANTCDTGSREYNTADATLWFLHAVDRHAQVDPDLAEELRSQVRSVVDHHTWGTRYAIKMDPVDGLLGQGAEGEALTWMDARVGGVPVTPRAGKAVDINALWVNGLAGLAERWPEDGYRQLHDRARQSFQRFVRPDGLLHDVLDQPEPGVRPNQLLAWSLPHAPLVPEADPLRRLTEQLLTPMGLRSLSPAADGYRGRHRGTPADRDRAYHQGTVWPWLLGPLADATGRLANDRVGTPADGIEGHWSDYGLGSVSETADGDAPHGATGCPFQAWSVAETTRVRETTP</sequence>